<dbReference type="EMBL" id="JAUSUE010000003">
    <property type="protein sequence ID" value="MDQ0202874.1"/>
    <property type="molecule type" value="Genomic_DNA"/>
</dbReference>
<reference evidence="1 2" key="1">
    <citation type="submission" date="2023-07" db="EMBL/GenBank/DDBJ databases">
        <title>Genomic Encyclopedia of Type Strains, Phase IV (KMG-IV): sequencing the most valuable type-strain genomes for metagenomic binning, comparative biology and taxonomic classification.</title>
        <authorList>
            <person name="Goeker M."/>
        </authorList>
    </citation>
    <scope>NUCLEOTIDE SEQUENCE [LARGE SCALE GENOMIC DNA]</scope>
    <source>
        <strain evidence="1 2">DSM 16980</strain>
    </source>
</reference>
<comment type="caution">
    <text evidence="1">The sequence shown here is derived from an EMBL/GenBank/DDBJ whole genome shotgun (WGS) entry which is preliminary data.</text>
</comment>
<evidence type="ECO:0008006" key="3">
    <source>
        <dbReference type="Google" id="ProtNLM"/>
    </source>
</evidence>
<evidence type="ECO:0000313" key="2">
    <source>
        <dbReference type="Proteomes" id="UP001239167"/>
    </source>
</evidence>
<organism evidence="1 2">
    <name type="scientific">Pectinatus haikarae</name>
    <dbReference type="NCBI Taxonomy" id="349096"/>
    <lineage>
        <taxon>Bacteria</taxon>
        <taxon>Bacillati</taxon>
        <taxon>Bacillota</taxon>
        <taxon>Negativicutes</taxon>
        <taxon>Selenomonadales</taxon>
        <taxon>Selenomonadaceae</taxon>
        <taxon>Pectinatus</taxon>
    </lineage>
</organism>
<evidence type="ECO:0000313" key="1">
    <source>
        <dbReference type="EMBL" id="MDQ0202874.1"/>
    </source>
</evidence>
<keyword evidence="2" id="KW-1185">Reference proteome</keyword>
<accession>A0ABT9Y6U3</accession>
<sequence length="76" mass="8489">MAWISLRIDDKIDNYITTAARRAGLNRSQYIRSLLGRGDNVNNINSVDQITNTLNIISNVGDSINTINDNIIMPIN</sequence>
<gene>
    <name evidence="1" type="ORF">J2S01_000570</name>
</gene>
<dbReference type="Proteomes" id="UP001239167">
    <property type="component" value="Unassembled WGS sequence"/>
</dbReference>
<proteinExistence type="predicted"/>
<name>A0ABT9Y6U3_9FIRM</name>
<protein>
    <recommendedName>
        <fullName evidence="3">Ribbon-helix-helix protein CopG domain-containing protein</fullName>
    </recommendedName>
</protein>